<proteinExistence type="predicted"/>
<evidence type="ECO:0000313" key="1">
    <source>
        <dbReference type="EMBL" id="GAH30297.1"/>
    </source>
</evidence>
<feature type="non-terminal residue" evidence="1">
    <location>
        <position position="36"/>
    </location>
</feature>
<organism evidence="1">
    <name type="scientific">marine sediment metagenome</name>
    <dbReference type="NCBI Taxonomy" id="412755"/>
    <lineage>
        <taxon>unclassified sequences</taxon>
        <taxon>metagenomes</taxon>
        <taxon>ecological metagenomes</taxon>
    </lineage>
</organism>
<dbReference type="EMBL" id="BART01042011">
    <property type="protein sequence ID" value="GAH30297.1"/>
    <property type="molecule type" value="Genomic_DNA"/>
</dbReference>
<comment type="caution">
    <text evidence="1">The sequence shown here is derived from an EMBL/GenBank/DDBJ whole genome shotgun (WGS) entry which is preliminary data.</text>
</comment>
<name>X1ECF2_9ZZZZ</name>
<gene>
    <name evidence="1" type="ORF">S01H4_67129</name>
</gene>
<protein>
    <submittedName>
        <fullName evidence="1">Uncharacterized protein</fullName>
    </submittedName>
</protein>
<dbReference type="AlphaFoldDB" id="X1ECF2"/>
<accession>X1ECF2</accession>
<reference evidence="1" key="1">
    <citation type="journal article" date="2014" name="Front. Microbiol.">
        <title>High frequency of phylogenetically diverse reductive dehalogenase-homologous genes in deep subseafloor sedimentary metagenomes.</title>
        <authorList>
            <person name="Kawai M."/>
            <person name="Futagami T."/>
            <person name="Toyoda A."/>
            <person name="Takaki Y."/>
            <person name="Nishi S."/>
            <person name="Hori S."/>
            <person name="Arai W."/>
            <person name="Tsubouchi T."/>
            <person name="Morono Y."/>
            <person name="Uchiyama I."/>
            <person name="Ito T."/>
            <person name="Fujiyama A."/>
            <person name="Inagaki F."/>
            <person name="Takami H."/>
        </authorList>
    </citation>
    <scope>NUCLEOTIDE SEQUENCE</scope>
    <source>
        <strain evidence="1">Expedition CK06-06</strain>
    </source>
</reference>
<sequence>MFFHKFNLNQSEKKMTHKYPINWFEIPASNFERAVK</sequence>